<evidence type="ECO:0000256" key="1">
    <source>
        <dbReference type="SAM" id="MobiDB-lite"/>
    </source>
</evidence>
<organism evidence="2">
    <name type="scientific">Arundo donax</name>
    <name type="common">Giant reed</name>
    <name type="synonym">Donax arundinaceus</name>
    <dbReference type="NCBI Taxonomy" id="35708"/>
    <lineage>
        <taxon>Eukaryota</taxon>
        <taxon>Viridiplantae</taxon>
        <taxon>Streptophyta</taxon>
        <taxon>Embryophyta</taxon>
        <taxon>Tracheophyta</taxon>
        <taxon>Spermatophyta</taxon>
        <taxon>Magnoliopsida</taxon>
        <taxon>Liliopsida</taxon>
        <taxon>Poales</taxon>
        <taxon>Poaceae</taxon>
        <taxon>PACMAD clade</taxon>
        <taxon>Arundinoideae</taxon>
        <taxon>Arundineae</taxon>
        <taxon>Arundo</taxon>
    </lineage>
</organism>
<protein>
    <submittedName>
        <fullName evidence="2">Uncharacterized protein</fullName>
    </submittedName>
</protein>
<evidence type="ECO:0000313" key="2">
    <source>
        <dbReference type="EMBL" id="JAD56864.1"/>
    </source>
</evidence>
<dbReference type="EMBL" id="GBRH01241031">
    <property type="protein sequence ID" value="JAD56864.1"/>
    <property type="molecule type" value="Transcribed_RNA"/>
</dbReference>
<dbReference type="AlphaFoldDB" id="A0A0A9AYM5"/>
<reference evidence="2" key="2">
    <citation type="journal article" date="2015" name="Data Brief">
        <title>Shoot transcriptome of the giant reed, Arundo donax.</title>
        <authorList>
            <person name="Barrero R.A."/>
            <person name="Guerrero F.D."/>
            <person name="Moolhuijzen P."/>
            <person name="Goolsby J.A."/>
            <person name="Tidwell J."/>
            <person name="Bellgard S.E."/>
            <person name="Bellgard M.I."/>
        </authorList>
    </citation>
    <scope>NUCLEOTIDE SEQUENCE</scope>
    <source>
        <tissue evidence="2">Shoot tissue taken approximately 20 cm above the soil surface</tissue>
    </source>
</reference>
<feature type="region of interest" description="Disordered" evidence="1">
    <location>
        <begin position="1"/>
        <end position="64"/>
    </location>
</feature>
<proteinExistence type="predicted"/>
<name>A0A0A9AYM5_ARUDO</name>
<reference evidence="2" key="1">
    <citation type="submission" date="2014-09" db="EMBL/GenBank/DDBJ databases">
        <authorList>
            <person name="Magalhaes I.L.F."/>
            <person name="Oliveira U."/>
            <person name="Santos F.R."/>
            <person name="Vidigal T.H.D.A."/>
            <person name="Brescovit A.D."/>
            <person name="Santos A.J."/>
        </authorList>
    </citation>
    <scope>NUCLEOTIDE SEQUENCE</scope>
    <source>
        <tissue evidence="2">Shoot tissue taken approximately 20 cm above the soil surface</tissue>
    </source>
</reference>
<accession>A0A0A9AYM5</accession>
<sequence length="64" mass="6615">MRDGSYGFAGRPAPLSGGGLALGPSTPSLRSSPVASCPSCELSATRRRDIQPVRTLRGRGSQQS</sequence>